<name>A0A4S3JG15_9EURO</name>
<evidence type="ECO:0000313" key="1">
    <source>
        <dbReference type="EMBL" id="THC94309.1"/>
    </source>
</evidence>
<organism evidence="1 2">
    <name type="scientific">Aspergillus tanneri</name>
    <dbReference type="NCBI Taxonomy" id="1220188"/>
    <lineage>
        <taxon>Eukaryota</taxon>
        <taxon>Fungi</taxon>
        <taxon>Dikarya</taxon>
        <taxon>Ascomycota</taxon>
        <taxon>Pezizomycotina</taxon>
        <taxon>Eurotiomycetes</taxon>
        <taxon>Eurotiomycetidae</taxon>
        <taxon>Eurotiales</taxon>
        <taxon>Aspergillaceae</taxon>
        <taxon>Aspergillus</taxon>
        <taxon>Aspergillus subgen. Circumdati</taxon>
    </lineage>
</organism>
<dbReference type="Proteomes" id="UP000308092">
    <property type="component" value="Unassembled WGS sequence"/>
</dbReference>
<comment type="caution">
    <text evidence="1">The sequence shown here is derived from an EMBL/GenBank/DDBJ whole genome shotgun (WGS) entry which is preliminary data.</text>
</comment>
<evidence type="ECO:0000313" key="2">
    <source>
        <dbReference type="Proteomes" id="UP000308092"/>
    </source>
</evidence>
<sequence length="62" mass="7105">MPQHFAQQQCYITVLTPFEPLRPLVSNIFLHEPQVDSNLQGDEPSLIIRSVHMAGRRNPTVH</sequence>
<protein>
    <submittedName>
        <fullName evidence="1">Uncharacterized protein</fullName>
    </submittedName>
</protein>
<keyword evidence="2" id="KW-1185">Reference proteome</keyword>
<proteinExistence type="predicted"/>
<dbReference type="AlphaFoldDB" id="A0A4S3JG15"/>
<gene>
    <name evidence="1" type="ORF">EYZ11_006215</name>
</gene>
<accession>A0A4S3JG15</accession>
<dbReference type="EMBL" id="SOSA01000215">
    <property type="protein sequence ID" value="THC94309.1"/>
    <property type="molecule type" value="Genomic_DNA"/>
</dbReference>
<dbReference type="VEuPathDB" id="FungiDB:EYZ11_006215"/>
<reference evidence="1 2" key="1">
    <citation type="submission" date="2019-03" db="EMBL/GenBank/DDBJ databases">
        <title>The genome sequence of a newly discovered highly antifungal drug resistant Aspergillus species, Aspergillus tanneri NIH 1004.</title>
        <authorList>
            <person name="Mounaud S."/>
            <person name="Singh I."/>
            <person name="Joardar V."/>
            <person name="Pakala S."/>
            <person name="Pakala S."/>
            <person name="Venepally P."/>
            <person name="Hoover J."/>
            <person name="Nierman W."/>
            <person name="Chung J."/>
            <person name="Losada L."/>
        </authorList>
    </citation>
    <scope>NUCLEOTIDE SEQUENCE [LARGE SCALE GENOMIC DNA]</scope>
    <source>
        <strain evidence="1 2">NIH1004</strain>
    </source>
</reference>